<dbReference type="Gene3D" id="1.20.1050.10">
    <property type="match status" value="1"/>
</dbReference>
<gene>
    <name evidence="1" type="ORF">SVIM_LOCUS205090</name>
</gene>
<reference evidence="1" key="1">
    <citation type="submission" date="2019-03" db="EMBL/GenBank/DDBJ databases">
        <authorList>
            <person name="Mank J."/>
            <person name="Almeida P."/>
        </authorList>
    </citation>
    <scope>NUCLEOTIDE SEQUENCE</scope>
    <source>
        <strain evidence="1">78183</strain>
    </source>
</reference>
<sequence length="65" mass="7223">MAFISFVGRVLFASVESHQFHPAIAPLIFQFFVAPLQGNSPDQTIIDANLEKLGKVLDLTYMKLS</sequence>
<protein>
    <submittedName>
        <fullName evidence="1">Uncharacterized protein</fullName>
    </submittedName>
</protein>
<dbReference type="AlphaFoldDB" id="A0A6N2LLC6"/>
<dbReference type="EMBL" id="CAADRP010001335">
    <property type="protein sequence ID" value="VFU38086.1"/>
    <property type="molecule type" value="Genomic_DNA"/>
</dbReference>
<name>A0A6N2LLC6_SALVM</name>
<organism evidence="1">
    <name type="scientific">Salix viminalis</name>
    <name type="common">Common osier</name>
    <name type="synonym">Basket willow</name>
    <dbReference type="NCBI Taxonomy" id="40686"/>
    <lineage>
        <taxon>Eukaryota</taxon>
        <taxon>Viridiplantae</taxon>
        <taxon>Streptophyta</taxon>
        <taxon>Embryophyta</taxon>
        <taxon>Tracheophyta</taxon>
        <taxon>Spermatophyta</taxon>
        <taxon>Magnoliopsida</taxon>
        <taxon>eudicotyledons</taxon>
        <taxon>Gunneridae</taxon>
        <taxon>Pentapetalae</taxon>
        <taxon>rosids</taxon>
        <taxon>fabids</taxon>
        <taxon>Malpighiales</taxon>
        <taxon>Salicaceae</taxon>
        <taxon>Saliceae</taxon>
        <taxon>Salix</taxon>
    </lineage>
</organism>
<evidence type="ECO:0000313" key="1">
    <source>
        <dbReference type="EMBL" id="VFU38086.1"/>
    </source>
</evidence>
<proteinExistence type="predicted"/>
<accession>A0A6N2LLC6</accession>